<evidence type="ECO:0000313" key="4">
    <source>
        <dbReference type="EMBL" id="ASG68370.1"/>
    </source>
</evidence>
<proteinExistence type="inferred from homology"/>
<dbReference type="SUPFAM" id="SSF53850">
    <property type="entry name" value="Periplasmic binding protein-like II"/>
    <property type="match status" value="1"/>
</dbReference>
<evidence type="ECO:0000256" key="1">
    <source>
        <dbReference type="ARBA" id="ARBA00010333"/>
    </source>
</evidence>
<feature type="domain" description="Solute-binding protein family 3/N-terminal" evidence="3">
    <location>
        <begin position="21"/>
        <end position="241"/>
    </location>
</feature>
<keyword evidence="2" id="KW-0732">Signal</keyword>
<dbReference type="InterPro" id="IPR001638">
    <property type="entry name" value="Solute-binding_3/MltF_N"/>
</dbReference>
<gene>
    <name evidence="4" type="ORF">CDV26_08195</name>
</gene>
<dbReference type="Proteomes" id="UP000249910">
    <property type="component" value="Chromosome"/>
</dbReference>
<evidence type="ECO:0000313" key="5">
    <source>
        <dbReference type="Proteomes" id="UP000249910"/>
    </source>
</evidence>
<dbReference type="RefSeq" id="WP_088772858.1">
    <property type="nucleotide sequence ID" value="NZ_CP022132.1"/>
</dbReference>
<dbReference type="Pfam" id="PF00497">
    <property type="entry name" value="SBP_bac_3"/>
    <property type="match status" value="1"/>
</dbReference>
<dbReference type="SMART" id="SM00062">
    <property type="entry name" value="PBPb"/>
    <property type="match status" value="1"/>
</dbReference>
<dbReference type="EMBL" id="CP022132">
    <property type="protein sequence ID" value="ASG68370.1"/>
    <property type="molecule type" value="Genomic_DNA"/>
</dbReference>
<comment type="similarity">
    <text evidence="1">Belongs to the bacterial solute-binding protein 3 family.</text>
</comment>
<dbReference type="Gene3D" id="3.40.190.10">
    <property type="entry name" value="Periplasmic binding protein-like II"/>
    <property type="match status" value="2"/>
</dbReference>
<sequence length="243" mass="27525">MIKITALLSSLFLLVNFAFSTILVGTTGDYAPFSIYQNKEFSGKDIDLIKEFAKTQKQNIEFVKTTWASSSKDLAKGKFDVFVGSVTKTPQREKLFIFSKNLNSFSKAAMTQCENLNKYRILEDIDNSKSLIVANHGGTNETFTLQKVKKANILIVPSNIVAIRSLLSGVNGIYPNIMFTDSTEIAYQHEINPKLCLIPIKIDDNISHMVFLFNKTEKGRLLVKQFNQWLSNNPKILEKYNSY</sequence>
<protein>
    <submittedName>
        <fullName evidence="4">Cyclohexadienyl dehydratase</fullName>
    </submittedName>
</protein>
<accession>A0ABN5AXE8</accession>
<dbReference type="PANTHER" id="PTHR35936">
    <property type="entry name" value="MEMBRANE-BOUND LYTIC MUREIN TRANSGLYCOSYLASE F"/>
    <property type="match status" value="1"/>
</dbReference>
<dbReference type="PANTHER" id="PTHR35936:SF19">
    <property type="entry name" value="AMINO-ACID-BINDING PROTEIN YXEM-RELATED"/>
    <property type="match status" value="1"/>
</dbReference>
<reference evidence="4 5" key="1">
    <citation type="submission" date="2017-06" db="EMBL/GenBank/DDBJ databases">
        <title>Complete genome of Francisella halioticida.</title>
        <authorList>
            <person name="Sjodin A."/>
        </authorList>
    </citation>
    <scope>NUCLEOTIDE SEQUENCE [LARGE SCALE GENOMIC DNA]</scope>
    <source>
        <strain evidence="4 5">DSM 23729</strain>
    </source>
</reference>
<keyword evidence="5" id="KW-1185">Reference proteome</keyword>
<organism evidence="4 5">
    <name type="scientific">Francisella halioticida</name>
    <dbReference type="NCBI Taxonomy" id="549298"/>
    <lineage>
        <taxon>Bacteria</taxon>
        <taxon>Pseudomonadati</taxon>
        <taxon>Pseudomonadota</taxon>
        <taxon>Gammaproteobacteria</taxon>
        <taxon>Thiotrichales</taxon>
        <taxon>Francisellaceae</taxon>
        <taxon>Francisella</taxon>
    </lineage>
</organism>
<name>A0ABN5AXE8_9GAMM</name>
<evidence type="ECO:0000259" key="3">
    <source>
        <dbReference type="SMART" id="SM00062"/>
    </source>
</evidence>
<evidence type="ECO:0000256" key="2">
    <source>
        <dbReference type="ARBA" id="ARBA00022729"/>
    </source>
</evidence>